<keyword evidence="3" id="KW-1185">Reference proteome</keyword>
<dbReference type="OMA" id="CIITTRI"/>
<keyword evidence="1" id="KW-0472">Membrane</keyword>
<feature type="transmembrane region" description="Helical" evidence="1">
    <location>
        <begin position="114"/>
        <end position="136"/>
    </location>
</feature>
<organism evidence="2 3">
    <name type="scientific">Passalora fulva</name>
    <name type="common">Tomato leaf mold</name>
    <name type="synonym">Cladosporium fulvum</name>
    <dbReference type="NCBI Taxonomy" id="5499"/>
    <lineage>
        <taxon>Eukaryota</taxon>
        <taxon>Fungi</taxon>
        <taxon>Dikarya</taxon>
        <taxon>Ascomycota</taxon>
        <taxon>Pezizomycotina</taxon>
        <taxon>Dothideomycetes</taxon>
        <taxon>Dothideomycetidae</taxon>
        <taxon>Mycosphaerellales</taxon>
        <taxon>Mycosphaerellaceae</taxon>
        <taxon>Fulvia</taxon>
    </lineage>
</organism>
<proteinExistence type="predicted"/>
<name>A0A9Q8USL9_PASFU</name>
<dbReference type="InterPro" id="IPR018750">
    <property type="entry name" value="DUF2306_membrane"/>
</dbReference>
<dbReference type="Proteomes" id="UP000756132">
    <property type="component" value="Chromosome 8"/>
</dbReference>
<dbReference type="RefSeq" id="XP_047765330.1">
    <property type="nucleotide sequence ID" value="XM_047910713.1"/>
</dbReference>
<reference evidence="2" key="1">
    <citation type="submission" date="2021-12" db="EMBL/GenBank/DDBJ databases">
        <authorList>
            <person name="Zaccaron A."/>
            <person name="Stergiopoulos I."/>
        </authorList>
    </citation>
    <scope>NUCLEOTIDE SEQUENCE</scope>
    <source>
        <strain evidence="2">Race5_Kim</strain>
    </source>
</reference>
<dbReference type="AlphaFoldDB" id="A0A9Q8USL9"/>
<feature type="transmembrane region" description="Helical" evidence="1">
    <location>
        <begin position="80"/>
        <end position="102"/>
    </location>
</feature>
<dbReference type="Pfam" id="PF10067">
    <property type="entry name" value="DUF2306"/>
    <property type="match status" value="1"/>
</dbReference>
<evidence type="ECO:0000313" key="2">
    <source>
        <dbReference type="EMBL" id="UJO20964.1"/>
    </source>
</evidence>
<dbReference type="OrthoDB" id="193478at2759"/>
<feature type="transmembrane region" description="Helical" evidence="1">
    <location>
        <begin position="175"/>
        <end position="200"/>
    </location>
</feature>
<dbReference type="EMBL" id="CP090170">
    <property type="protein sequence ID" value="UJO20964.1"/>
    <property type="molecule type" value="Genomic_DNA"/>
</dbReference>
<feature type="transmembrane region" description="Helical" evidence="1">
    <location>
        <begin position="142"/>
        <end position="163"/>
    </location>
</feature>
<evidence type="ECO:0000256" key="1">
    <source>
        <dbReference type="SAM" id="Phobius"/>
    </source>
</evidence>
<dbReference type="KEGG" id="ffu:CLAFUR5_11565"/>
<gene>
    <name evidence="2" type="ORF">CLAFUR5_11565</name>
</gene>
<accession>A0A9Q8USL9</accession>
<evidence type="ECO:0000313" key="3">
    <source>
        <dbReference type="Proteomes" id="UP000756132"/>
    </source>
</evidence>
<feature type="transmembrane region" description="Helical" evidence="1">
    <location>
        <begin position="259"/>
        <end position="280"/>
    </location>
</feature>
<sequence>MTLYKHNDHPNSFVSLLRRLYNPIGFKKGYNFTLFFILAGALFGFSLASSPKMNVNGYLLSHTAPGEAYWYRKPFHKTAISLHLTGAIPASLLVVWQFVPVIRYKALIFHRINGYAVLLFLLVGNIGALISARHAFGGSLAVQTAVGVGVIATTTSSVLAYVNMKKLQIEQHRAWMLRTWIWAGSIITVRLIQVMSVQIISKTGSYRTVMPCAQIDGAGGDVAKYAGCQVDPEGYAVVNATWAGAGGIEAVAGAFHVTFVMALWLAFFIHAVGVELYLRLTTAEAERLRKVSYERQLERGMIQPGSAGLTSDRLGDCGPWRMPVDKVQDAAVGDRKVHGPVVDSESASDISKPAAVLGWGK</sequence>
<reference evidence="2" key="2">
    <citation type="journal article" date="2022" name="Microb. Genom.">
        <title>A chromosome-scale genome assembly of the tomato pathogen Cladosporium fulvum reveals a compartmentalized genome architecture and the presence of a dispensable chromosome.</title>
        <authorList>
            <person name="Zaccaron A.Z."/>
            <person name="Chen L.H."/>
            <person name="Samaras A."/>
            <person name="Stergiopoulos I."/>
        </authorList>
    </citation>
    <scope>NUCLEOTIDE SEQUENCE</scope>
    <source>
        <strain evidence="2">Race5_Kim</strain>
    </source>
</reference>
<keyword evidence="1" id="KW-0812">Transmembrane</keyword>
<keyword evidence="1" id="KW-1133">Transmembrane helix</keyword>
<protein>
    <submittedName>
        <fullName evidence="2">Uncharacterized protein</fullName>
    </submittedName>
</protein>
<feature type="transmembrane region" description="Helical" evidence="1">
    <location>
        <begin position="29"/>
        <end position="48"/>
    </location>
</feature>
<dbReference type="GeneID" id="71991443"/>